<evidence type="ECO:0000313" key="3">
    <source>
        <dbReference type="Proteomes" id="UP000316476"/>
    </source>
</evidence>
<keyword evidence="1" id="KW-0472">Membrane</keyword>
<evidence type="ECO:0008006" key="4">
    <source>
        <dbReference type="Google" id="ProtNLM"/>
    </source>
</evidence>
<proteinExistence type="predicted"/>
<feature type="transmembrane region" description="Helical" evidence="1">
    <location>
        <begin position="177"/>
        <end position="195"/>
    </location>
</feature>
<evidence type="ECO:0000256" key="1">
    <source>
        <dbReference type="SAM" id="Phobius"/>
    </source>
</evidence>
<dbReference type="InterPro" id="IPR009836">
    <property type="entry name" value="GRDP-like"/>
</dbReference>
<reference evidence="2 3" key="1">
    <citation type="submission" date="2019-02" db="EMBL/GenBank/DDBJ databases">
        <title>Deep-cultivation of Planctomycetes and their phenomic and genomic characterization uncovers novel biology.</title>
        <authorList>
            <person name="Wiegand S."/>
            <person name="Jogler M."/>
            <person name="Boedeker C."/>
            <person name="Pinto D."/>
            <person name="Vollmers J."/>
            <person name="Rivas-Marin E."/>
            <person name="Kohn T."/>
            <person name="Peeters S.H."/>
            <person name="Heuer A."/>
            <person name="Rast P."/>
            <person name="Oberbeckmann S."/>
            <person name="Bunk B."/>
            <person name="Jeske O."/>
            <person name="Meyerdierks A."/>
            <person name="Storesund J.E."/>
            <person name="Kallscheuer N."/>
            <person name="Luecker S."/>
            <person name="Lage O.M."/>
            <person name="Pohl T."/>
            <person name="Merkel B.J."/>
            <person name="Hornburger P."/>
            <person name="Mueller R.-W."/>
            <person name="Bruemmer F."/>
            <person name="Labrenz M."/>
            <person name="Spormann A.M."/>
            <person name="Op Den Camp H."/>
            <person name="Overmann J."/>
            <person name="Amann R."/>
            <person name="Jetten M.S.M."/>
            <person name="Mascher T."/>
            <person name="Medema M.H."/>
            <person name="Devos D.P."/>
            <person name="Kaster A.-K."/>
            <person name="Ovreas L."/>
            <person name="Rohde M."/>
            <person name="Galperin M.Y."/>
            <person name="Jogler C."/>
        </authorList>
    </citation>
    <scope>NUCLEOTIDE SEQUENCE [LARGE SCALE GENOMIC DNA]</scope>
    <source>
        <strain evidence="2 3">V7</strain>
    </source>
</reference>
<keyword evidence="1" id="KW-0812">Transmembrane</keyword>
<comment type="caution">
    <text evidence="2">The sequence shown here is derived from an EMBL/GenBank/DDBJ whole genome shotgun (WGS) entry which is preliminary data.</text>
</comment>
<dbReference type="OrthoDB" id="278697at2"/>
<evidence type="ECO:0000313" key="2">
    <source>
        <dbReference type="EMBL" id="TWU66851.1"/>
    </source>
</evidence>
<accession>A0A5C6FWM4</accession>
<gene>
    <name evidence="2" type="ORF">V7x_24220</name>
</gene>
<keyword evidence="1" id="KW-1133">Transmembrane helix</keyword>
<dbReference type="Proteomes" id="UP000316476">
    <property type="component" value="Unassembled WGS sequence"/>
</dbReference>
<dbReference type="PANTHER" id="PTHR34365:SF7">
    <property type="entry name" value="GLYCINE-RICH DOMAIN-CONTAINING PROTEIN 1"/>
    <property type="match status" value="1"/>
</dbReference>
<protein>
    <recommendedName>
        <fullName evidence="4">TIGR04222 domain-containing membrane protein</fullName>
    </recommendedName>
</protein>
<dbReference type="AlphaFoldDB" id="A0A5C6FWM4"/>
<name>A0A5C6FWM4_9PLAN</name>
<feature type="transmembrane region" description="Helical" evidence="1">
    <location>
        <begin position="215"/>
        <end position="236"/>
    </location>
</feature>
<dbReference type="RefSeq" id="WP_146413389.1">
    <property type="nucleotide sequence ID" value="NZ_SJPZ01000001.1"/>
</dbReference>
<organism evidence="2 3">
    <name type="scientific">Crateriforma conspicua</name>
    <dbReference type="NCBI Taxonomy" id="2527996"/>
    <lineage>
        <taxon>Bacteria</taxon>
        <taxon>Pseudomonadati</taxon>
        <taxon>Planctomycetota</taxon>
        <taxon>Planctomycetia</taxon>
        <taxon>Planctomycetales</taxon>
        <taxon>Planctomycetaceae</taxon>
        <taxon>Crateriforma</taxon>
    </lineage>
</organism>
<dbReference type="Pfam" id="PF07173">
    <property type="entry name" value="GRDP-like"/>
    <property type="match status" value="1"/>
</dbReference>
<sequence>MQRPVTTGPASESSPLWRRIREFSIDHGDEQLTFAARLARENGWSQVFANRAIQEYKRFIYLAVCSGHSVTPSDEVDQVWHLHLTYTRSYWHDWCRDTLGKEIHHGPTKGGRSEGEKFDQWYRRTKDSYREHFGEDPPSDLWPAPDVRFGPDTQCRRINTNRNWVLPKPTFMTGLRTGAGVALPAVAGGGLWLMLADENPFVEKNDSFSLATDGWILFVGFVLVVFALKTIGLLVFGGKKRRRGGRGGKSGGSSGCASDGGGGFFFGGDSSCGSDSGCSSGCGAGCGGGCGS</sequence>
<dbReference type="EMBL" id="SJPZ01000001">
    <property type="protein sequence ID" value="TWU66851.1"/>
    <property type="molecule type" value="Genomic_DNA"/>
</dbReference>
<dbReference type="PANTHER" id="PTHR34365">
    <property type="entry name" value="ENOLASE (DUF1399)"/>
    <property type="match status" value="1"/>
</dbReference>